<keyword evidence="5 9" id="KW-0067">ATP-binding</keyword>
<dbReference type="GO" id="GO:0046872">
    <property type="term" value="F:metal ion binding"/>
    <property type="evidence" value="ECO:0007669"/>
    <property type="project" value="UniProtKB-KW"/>
</dbReference>
<feature type="binding site" evidence="9">
    <location>
        <begin position="198"/>
        <end position="203"/>
    </location>
    <ligand>
        <name>ATP</name>
        <dbReference type="ChEBI" id="CHEBI:30616"/>
    </ligand>
</feature>
<comment type="similarity">
    <text evidence="9">Belongs to the carbohydrate kinase PfkB family. Ribokinase subfamily.</text>
</comment>
<feature type="domain" description="Carbohydrate kinase PfkB" evidence="10">
    <location>
        <begin position="9"/>
        <end position="270"/>
    </location>
</feature>
<dbReference type="PRINTS" id="PR00990">
    <property type="entry name" value="RIBOKINASE"/>
</dbReference>
<comment type="caution">
    <text evidence="9">Lacks conserved residue(s) required for the propagation of feature annotation.</text>
</comment>
<dbReference type="HAMAP" id="MF_01987">
    <property type="entry name" value="Ribokinase"/>
    <property type="match status" value="1"/>
</dbReference>
<dbReference type="UniPathway" id="UPA00916">
    <property type="reaction ID" value="UER00889"/>
</dbReference>
<comment type="subunit">
    <text evidence="9">Homodimer.</text>
</comment>
<evidence type="ECO:0000256" key="2">
    <source>
        <dbReference type="ARBA" id="ARBA00022723"/>
    </source>
</evidence>
<evidence type="ECO:0000313" key="11">
    <source>
        <dbReference type="EMBL" id="QPE04462.1"/>
    </source>
</evidence>
<gene>
    <name evidence="9" type="primary">rbsK</name>
    <name evidence="11" type="ORF">IT882_15205</name>
</gene>
<comment type="subcellular location">
    <subcellularLocation>
        <location evidence="9">Cytoplasm</location>
    </subcellularLocation>
</comment>
<comment type="activity regulation">
    <text evidence="9">Activated by a monovalent cation that binds near, but not in, the active site. The most likely occupant of the site in vivo is potassium. Ion binding induces a conformational change that may alter substrate affinity.</text>
</comment>
<feature type="binding site" evidence="9">
    <location>
        <begin position="16"/>
        <end position="18"/>
    </location>
    <ligand>
        <name>substrate</name>
    </ligand>
</feature>
<feature type="binding site" evidence="9">
    <location>
        <position position="231"/>
    </location>
    <ligand>
        <name>substrate</name>
    </ligand>
</feature>
<feature type="binding site" evidence="9">
    <location>
        <begin position="44"/>
        <end position="48"/>
    </location>
    <ligand>
        <name>substrate</name>
    </ligand>
</feature>
<keyword evidence="12" id="KW-1185">Reference proteome</keyword>
<comment type="catalytic activity">
    <reaction evidence="9">
        <text>D-ribose + ATP = D-ribose 5-phosphate + ADP + H(+)</text>
        <dbReference type="Rhea" id="RHEA:13697"/>
        <dbReference type="ChEBI" id="CHEBI:15378"/>
        <dbReference type="ChEBI" id="CHEBI:30616"/>
        <dbReference type="ChEBI" id="CHEBI:47013"/>
        <dbReference type="ChEBI" id="CHEBI:78346"/>
        <dbReference type="ChEBI" id="CHEBI:456216"/>
        <dbReference type="EC" id="2.7.1.15"/>
    </reaction>
</comment>
<keyword evidence="6 9" id="KW-0460">Magnesium</keyword>
<feature type="binding site" evidence="9">
    <location>
        <position position="227"/>
    </location>
    <ligand>
        <name>K(+)</name>
        <dbReference type="ChEBI" id="CHEBI:29103"/>
    </ligand>
</feature>
<keyword evidence="4 9" id="KW-0418">Kinase</keyword>
<keyword evidence="8 9" id="KW-0119">Carbohydrate metabolism</keyword>
<feature type="binding site" evidence="9">
    <location>
        <position position="261"/>
    </location>
    <ligand>
        <name>K(+)</name>
        <dbReference type="ChEBI" id="CHEBI:29103"/>
    </ligand>
</feature>
<dbReference type="EMBL" id="CP064760">
    <property type="protein sequence ID" value="QPE04462.1"/>
    <property type="molecule type" value="Genomic_DNA"/>
</dbReference>
<dbReference type="InterPro" id="IPR029056">
    <property type="entry name" value="Ribokinase-like"/>
</dbReference>
<dbReference type="InterPro" id="IPR002139">
    <property type="entry name" value="Ribo/fructo_kinase"/>
</dbReference>
<dbReference type="Proteomes" id="UP000594480">
    <property type="component" value="Chromosome"/>
</dbReference>
<feature type="binding site" evidence="9">
    <location>
        <position position="179"/>
    </location>
    <ligand>
        <name>ATP</name>
        <dbReference type="ChEBI" id="CHEBI:30616"/>
    </ligand>
</feature>
<dbReference type="PANTHER" id="PTHR10584:SF166">
    <property type="entry name" value="RIBOKINASE"/>
    <property type="match status" value="1"/>
</dbReference>
<evidence type="ECO:0000256" key="6">
    <source>
        <dbReference type="ARBA" id="ARBA00022842"/>
    </source>
</evidence>
<feature type="binding site" evidence="9">
    <location>
        <begin position="230"/>
        <end position="231"/>
    </location>
    <ligand>
        <name>ATP</name>
        <dbReference type="ChEBI" id="CHEBI:30616"/>
    </ligand>
</feature>
<evidence type="ECO:0000259" key="10">
    <source>
        <dbReference type="Pfam" id="PF00294"/>
    </source>
</evidence>
<feature type="binding site" evidence="9">
    <location>
        <position position="264"/>
    </location>
    <ligand>
        <name>K(+)</name>
        <dbReference type="ChEBI" id="CHEBI:29103"/>
    </ligand>
</feature>
<dbReference type="GO" id="GO:0019303">
    <property type="term" value="P:D-ribose catabolic process"/>
    <property type="evidence" value="ECO:0007669"/>
    <property type="project" value="UniProtKB-UniRule"/>
</dbReference>
<dbReference type="AlphaFoldDB" id="A0A7S8RHB2"/>
<dbReference type="GO" id="GO:0005829">
    <property type="term" value="C:cytosol"/>
    <property type="evidence" value="ECO:0007669"/>
    <property type="project" value="TreeGrafter"/>
</dbReference>
<evidence type="ECO:0000256" key="4">
    <source>
        <dbReference type="ARBA" id="ARBA00022777"/>
    </source>
</evidence>
<keyword evidence="7 9" id="KW-0630">Potassium</keyword>
<keyword evidence="1 9" id="KW-0808">Transferase</keyword>
<feature type="binding site" evidence="9">
    <location>
        <position position="266"/>
    </location>
    <ligand>
        <name>K(+)</name>
        <dbReference type="ChEBI" id="CHEBI:29103"/>
    </ligand>
</feature>
<dbReference type="SUPFAM" id="SSF53613">
    <property type="entry name" value="Ribokinase-like"/>
    <property type="match status" value="1"/>
</dbReference>
<keyword evidence="9" id="KW-0963">Cytoplasm</keyword>
<evidence type="ECO:0000256" key="5">
    <source>
        <dbReference type="ARBA" id="ARBA00022840"/>
    </source>
</evidence>
<dbReference type="InterPro" id="IPR011611">
    <property type="entry name" value="PfkB_dom"/>
</dbReference>
<dbReference type="PANTHER" id="PTHR10584">
    <property type="entry name" value="SUGAR KINASE"/>
    <property type="match status" value="1"/>
</dbReference>
<comment type="pathway">
    <text evidence="9">Carbohydrate metabolism; D-ribose degradation; D-ribose 5-phosphate from beta-D-ribopyranose: step 2/2.</text>
</comment>
<protein>
    <recommendedName>
        <fullName evidence="9">Ribokinase</fullName>
        <shortName evidence="9">RK</shortName>
        <ecNumber evidence="9">2.7.1.15</ecNumber>
    </recommendedName>
</protein>
<evidence type="ECO:0000256" key="9">
    <source>
        <dbReference type="HAMAP-Rule" id="MF_01987"/>
    </source>
</evidence>
<evidence type="ECO:0000256" key="8">
    <source>
        <dbReference type="ARBA" id="ARBA00023277"/>
    </source>
</evidence>
<organism evidence="11 12">
    <name type="scientific">Microbacterium schleiferi</name>
    <dbReference type="NCBI Taxonomy" id="69362"/>
    <lineage>
        <taxon>Bacteria</taxon>
        <taxon>Bacillati</taxon>
        <taxon>Actinomycetota</taxon>
        <taxon>Actinomycetes</taxon>
        <taxon>Micrococcales</taxon>
        <taxon>Microbacteriaceae</taxon>
        <taxon>Microbacterium</taxon>
    </lineage>
</organism>
<dbReference type="Gene3D" id="3.40.1190.20">
    <property type="match status" value="1"/>
</dbReference>
<dbReference type="InterPro" id="IPR011877">
    <property type="entry name" value="Ribokinase"/>
</dbReference>
<comment type="cofactor">
    <cofactor evidence="9">
        <name>Mg(2+)</name>
        <dbReference type="ChEBI" id="CHEBI:18420"/>
    </cofactor>
    <text evidence="9">Requires a divalent cation, most likely magnesium in vivo, as an electrophilic catalyst to aid phosphoryl group transfer. It is the chelate of the metal and the nucleotide that is the actual substrate.</text>
</comment>
<dbReference type="KEGG" id="msf:IT882_15205"/>
<feature type="active site" description="Proton acceptor" evidence="9">
    <location>
        <position position="231"/>
    </location>
</feature>
<proteinExistence type="inferred from homology"/>
<dbReference type="GO" id="GO:0004747">
    <property type="term" value="F:ribokinase activity"/>
    <property type="evidence" value="ECO:0007669"/>
    <property type="project" value="UniProtKB-UniRule"/>
</dbReference>
<dbReference type="EC" id="2.7.1.15" evidence="9"/>
<evidence type="ECO:0000256" key="7">
    <source>
        <dbReference type="ARBA" id="ARBA00022958"/>
    </source>
</evidence>
<name>A0A7S8RHB2_9MICO</name>
<keyword evidence="3 9" id="KW-0547">Nucleotide-binding</keyword>
<dbReference type="RefSeq" id="WP_195692539.1">
    <property type="nucleotide sequence ID" value="NZ_CP064760.1"/>
</dbReference>
<evidence type="ECO:0000256" key="1">
    <source>
        <dbReference type="ARBA" id="ARBA00022679"/>
    </source>
</evidence>
<sequence length="278" mass="27380">MTSRGLGPLCVVGSINVDVSVAVGELPIPGETVRGAGPVRDAGGKGANQAAAAARLGAAVRMLGAVGDDADGRVMVENLRRAGVDTSGIRVVAEPTGTALITVDATGENTIVVCAGANDAVEGVGPFAPDEAVLAQLEIPSDAVEALAASVPGFFALNAAPAREVPASVLRRADLVIVNDAEFAALPAVGAARLVVVTHGARGASLWRDGQRVLTAPSPGVEAVSAVGAGDAFSAAITLAVHAGWPDEVALAAACAVGADAVTHAGAQPPLCPLGDYR</sequence>
<evidence type="ECO:0000256" key="3">
    <source>
        <dbReference type="ARBA" id="ARBA00022741"/>
    </source>
</evidence>
<reference evidence="11 12" key="1">
    <citation type="submission" date="2020-11" db="EMBL/GenBank/DDBJ databases">
        <title>Amino acid is mineralized and recycled by bacteria in oceanic microbiome.</title>
        <authorList>
            <person name="Zheng L.Y."/>
        </authorList>
    </citation>
    <scope>NUCLEOTIDE SEQUENCE [LARGE SCALE GENOMIC DNA]</scope>
    <source>
        <strain evidence="11 12">A32-1</strain>
    </source>
</reference>
<evidence type="ECO:0000313" key="12">
    <source>
        <dbReference type="Proteomes" id="UP000594480"/>
    </source>
</evidence>
<comment type="function">
    <text evidence="9">Catalyzes the phosphorylation of ribose at O-5 in a reaction requiring ATP and magnesium. The resulting D-ribose-5-phosphate can then be used either for sythesis of nucleotides, histidine, and tryptophan, or as a component of the pentose phosphate pathway.</text>
</comment>
<accession>A0A7S8RHB2</accession>
<feature type="binding site" evidence="9">
    <location>
        <position position="138"/>
    </location>
    <ligand>
        <name>substrate</name>
    </ligand>
</feature>
<dbReference type="Pfam" id="PF00294">
    <property type="entry name" value="PfkB"/>
    <property type="match status" value="1"/>
</dbReference>
<dbReference type="GO" id="GO:0005524">
    <property type="term" value="F:ATP binding"/>
    <property type="evidence" value="ECO:0007669"/>
    <property type="project" value="UniProtKB-UniRule"/>
</dbReference>
<keyword evidence="2 9" id="KW-0479">Metal-binding</keyword>